<reference evidence="1 2" key="1">
    <citation type="submission" date="2016-10" db="EMBL/GenBank/DDBJ databases">
        <authorList>
            <person name="de Groot N.N."/>
        </authorList>
    </citation>
    <scope>NUCLEOTIDE SEQUENCE [LARGE SCALE GENOMIC DNA]</scope>
    <source>
        <strain evidence="1 2">DSM 23581</strain>
    </source>
</reference>
<name>A0A1H4B0M7_9FLAO</name>
<proteinExistence type="predicted"/>
<dbReference type="RefSeq" id="WP_093244147.1">
    <property type="nucleotide sequence ID" value="NZ_FNQF01000005.1"/>
</dbReference>
<keyword evidence="2" id="KW-1185">Reference proteome</keyword>
<organism evidence="1 2">
    <name type="scientific">Psychroflexus halocasei</name>
    <dbReference type="NCBI Taxonomy" id="908615"/>
    <lineage>
        <taxon>Bacteria</taxon>
        <taxon>Pseudomonadati</taxon>
        <taxon>Bacteroidota</taxon>
        <taxon>Flavobacteriia</taxon>
        <taxon>Flavobacteriales</taxon>
        <taxon>Flavobacteriaceae</taxon>
        <taxon>Psychroflexus</taxon>
    </lineage>
</organism>
<dbReference type="EMBL" id="FNQF01000005">
    <property type="protein sequence ID" value="SEA41725.1"/>
    <property type="molecule type" value="Genomic_DNA"/>
</dbReference>
<accession>A0A1H4B0M7</accession>
<gene>
    <name evidence="1" type="ORF">SAMN05421540_105218</name>
</gene>
<dbReference type="Proteomes" id="UP000198820">
    <property type="component" value="Unassembled WGS sequence"/>
</dbReference>
<sequence length="253" mass="29373">MKSFLLLSFFVLSVTQSFSQNLQLRGKIIADSIQHYQINIVNITQETGTTTAQNGSFVLPVKINDSIVFSSLIHEFKALRVNEKHLEETLQIHLKPQINELPEVVLKPYDLSGDFLIDVPKIKVSHIDQTSYGFGTVRRLTPIQQEMYFVQTTGLVGQVIMRFNGQMEQLKRRIEINNKVKKQLRLRPHITENLMRNQLKINPIYRDDFAYFCSDDPELMAIIGEDKLKMIEMLMEKSEAFKKSKYDLVPHEE</sequence>
<evidence type="ECO:0000313" key="2">
    <source>
        <dbReference type="Proteomes" id="UP000198820"/>
    </source>
</evidence>
<dbReference type="STRING" id="908615.SAMN05421540_105218"/>
<evidence type="ECO:0000313" key="1">
    <source>
        <dbReference type="EMBL" id="SEA41725.1"/>
    </source>
</evidence>
<dbReference type="AlphaFoldDB" id="A0A1H4B0M7"/>
<protein>
    <recommendedName>
        <fullName evidence="3">CarboxypepD_reg-like domain-containing protein</fullName>
    </recommendedName>
</protein>
<evidence type="ECO:0008006" key="3">
    <source>
        <dbReference type="Google" id="ProtNLM"/>
    </source>
</evidence>